<dbReference type="InterPro" id="IPR041588">
    <property type="entry name" value="Integrase_H2C2"/>
</dbReference>
<dbReference type="Pfam" id="PF00665">
    <property type="entry name" value="rve"/>
    <property type="match status" value="1"/>
</dbReference>
<accession>A0A4Y2CGC9</accession>
<dbReference type="Gene3D" id="3.30.70.270">
    <property type="match status" value="1"/>
</dbReference>
<dbReference type="InterPro" id="IPR050951">
    <property type="entry name" value="Retrovirus_Pol_polyprotein"/>
</dbReference>
<dbReference type="GO" id="GO:0003676">
    <property type="term" value="F:nucleic acid binding"/>
    <property type="evidence" value="ECO:0007669"/>
    <property type="project" value="InterPro"/>
</dbReference>
<feature type="domain" description="Reverse transcriptase" evidence="2">
    <location>
        <begin position="34"/>
        <end position="214"/>
    </location>
</feature>
<dbReference type="PROSITE" id="PS50878">
    <property type="entry name" value="RT_POL"/>
    <property type="match status" value="1"/>
</dbReference>
<evidence type="ECO:0000313" key="5">
    <source>
        <dbReference type="Proteomes" id="UP000499080"/>
    </source>
</evidence>
<dbReference type="PANTHER" id="PTHR37984">
    <property type="entry name" value="PROTEIN CBG26694"/>
    <property type="match status" value="1"/>
</dbReference>
<dbReference type="PROSITE" id="PS50994">
    <property type="entry name" value="INTEGRASE"/>
    <property type="match status" value="1"/>
</dbReference>
<dbReference type="SUPFAM" id="SSF53098">
    <property type="entry name" value="Ribonuclease H-like"/>
    <property type="match status" value="1"/>
</dbReference>
<dbReference type="AlphaFoldDB" id="A0A4Y2CGC9"/>
<sequence length="568" mass="66073">MNIVLQDQIPVCQRARRLSFPEKQKVNEQITYWLNQGIIRESCSDFCSPLVLCKKKDGNLRLCIDYRKLNAKTVKDRYHLPLIEEVLDQLHSGKFFSTIDLKNGFFHVEMEEDSKKFTSFVTHDGQYEFNKVPFGLCNSPSIFQRFINHVFRDLLKEGIVIIYMDYIIIPSIDELDGLKRLSRVLQTASEYGIELNLKKCNFLKSKIEFLGYTIENVVPEALQNEIIRKVHTNGYFALAKTEQVLEQEFYIPNVRTKIENVIANCVECILYNEKHGKGEGFLNPIPKDNVPLDTYHIDFVGPLPSTNKRYQHIFTVVDAFTKFTWFYPVKSPSAQEAIDKLKLQQTIFGNPSRIITDRGSAFTANEFETYCSEEGIQHLKITTGIPRGNGQIERMHRILIPVLSKLSHDDPTKCFKHVPTVQRVINSSTSRSTKYTPFELMMGTKMKNKEDIKVNEVLHEEYLNDLMHERDEMRNDAKKSILKVQEENRRNYDKKRKKAHQYKVGDFVAIQRTQFGTGLKLRPKFFGPYEVIKVKMKDRYDVKKVGQHEGPNITSTAADHMKMWSRIT</sequence>
<dbReference type="InterPro" id="IPR043128">
    <property type="entry name" value="Rev_trsase/Diguanyl_cyclase"/>
</dbReference>
<dbReference type="InterPro" id="IPR001584">
    <property type="entry name" value="Integrase_cat-core"/>
</dbReference>
<dbReference type="GO" id="GO:0042575">
    <property type="term" value="C:DNA polymerase complex"/>
    <property type="evidence" value="ECO:0007669"/>
    <property type="project" value="UniProtKB-ARBA"/>
</dbReference>
<dbReference type="Pfam" id="PF00078">
    <property type="entry name" value="RVT_1"/>
    <property type="match status" value="1"/>
</dbReference>
<dbReference type="Pfam" id="PF17921">
    <property type="entry name" value="Integrase_H2C2"/>
    <property type="match status" value="1"/>
</dbReference>
<evidence type="ECO:0000259" key="2">
    <source>
        <dbReference type="PROSITE" id="PS50878"/>
    </source>
</evidence>
<keyword evidence="5" id="KW-1185">Reference proteome</keyword>
<dbReference type="OrthoDB" id="3863715at2759"/>
<feature type="domain" description="Integrase catalytic" evidence="3">
    <location>
        <begin position="287"/>
        <end position="445"/>
    </location>
</feature>
<dbReference type="GO" id="GO:0015074">
    <property type="term" value="P:DNA integration"/>
    <property type="evidence" value="ECO:0007669"/>
    <property type="project" value="InterPro"/>
</dbReference>
<dbReference type="Gene3D" id="3.10.10.10">
    <property type="entry name" value="HIV Type 1 Reverse Transcriptase, subunit A, domain 1"/>
    <property type="match status" value="1"/>
</dbReference>
<dbReference type="InterPro" id="IPR043502">
    <property type="entry name" value="DNA/RNA_pol_sf"/>
</dbReference>
<dbReference type="EMBL" id="BGPR01000186">
    <property type="protein sequence ID" value="GBM03004.1"/>
    <property type="molecule type" value="Genomic_DNA"/>
</dbReference>
<protein>
    <recommendedName>
        <fullName evidence="1">RNA-directed DNA polymerase</fullName>
        <ecNumber evidence="1">2.7.7.49</ecNumber>
    </recommendedName>
</protein>
<dbReference type="GO" id="GO:0003964">
    <property type="term" value="F:RNA-directed DNA polymerase activity"/>
    <property type="evidence" value="ECO:0007669"/>
    <property type="project" value="UniProtKB-EC"/>
</dbReference>
<evidence type="ECO:0000256" key="1">
    <source>
        <dbReference type="ARBA" id="ARBA00012493"/>
    </source>
</evidence>
<comment type="caution">
    <text evidence="4">The sequence shown here is derived from an EMBL/GenBank/DDBJ whole genome shotgun (WGS) entry which is preliminary data.</text>
</comment>
<dbReference type="Gene3D" id="3.30.420.10">
    <property type="entry name" value="Ribonuclease H-like superfamily/Ribonuclease H"/>
    <property type="match status" value="1"/>
</dbReference>
<dbReference type="PANTHER" id="PTHR37984:SF5">
    <property type="entry name" value="PROTEIN NYNRIN-LIKE"/>
    <property type="match status" value="1"/>
</dbReference>
<dbReference type="InterPro" id="IPR012337">
    <property type="entry name" value="RNaseH-like_sf"/>
</dbReference>
<gene>
    <name evidence="4" type="primary">pol_1371</name>
    <name evidence="4" type="ORF">AVEN_14518_1</name>
</gene>
<dbReference type="SUPFAM" id="SSF56672">
    <property type="entry name" value="DNA/RNA polymerases"/>
    <property type="match status" value="1"/>
</dbReference>
<organism evidence="4 5">
    <name type="scientific">Araneus ventricosus</name>
    <name type="common">Orbweaver spider</name>
    <name type="synonym">Epeira ventricosa</name>
    <dbReference type="NCBI Taxonomy" id="182803"/>
    <lineage>
        <taxon>Eukaryota</taxon>
        <taxon>Metazoa</taxon>
        <taxon>Ecdysozoa</taxon>
        <taxon>Arthropoda</taxon>
        <taxon>Chelicerata</taxon>
        <taxon>Arachnida</taxon>
        <taxon>Araneae</taxon>
        <taxon>Araneomorphae</taxon>
        <taxon>Entelegynae</taxon>
        <taxon>Araneoidea</taxon>
        <taxon>Araneidae</taxon>
        <taxon>Araneus</taxon>
    </lineage>
</organism>
<name>A0A4Y2CGC9_ARAVE</name>
<evidence type="ECO:0000259" key="3">
    <source>
        <dbReference type="PROSITE" id="PS50994"/>
    </source>
</evidence>
<dbReference type="InterPro" id="IPR000477">
    <property type="entry name" value="RT_dom"/>
</dbReference>
<dbReference type="EC" id="2.7.7.49" evidence="1"/>
<proteinExistence type="predicted"/>
<dbReference type="CDD" id="cd01647">
    <property type="entry name" value="RT_LTR"/>
    <property type="match status" value="1"/>
</dbReference>
<dbReference type="InterPro" id="IPR036397">
    <property type="entry name" value="RNaseH_sf"/>
</dbReference>
<dbReference type="Proteomes" id="UP000499080">
    <property type="component" value="Unassembled WGS sequence"/>
</dbReference>
<reference evidence="4 5" key="1">
    <citation type="journal article" date="2019" name="Sci. Rep.">
        <title>Orb-weaving spider Araneus ventricosus genome elucidates the spidroin gene catalogue.</title>
        <authorList>
            <person name="Kono N."/>
            <person name="Nakamura H."/>
            <person name="Ohtoshi R."/>
            <person name="Moran D.A.P."/>
            <person name="Shinohara A."/>
            <person name="Yoshida Y."/>
            <person name="Fujiwara M."/>
            <person name="Mori M."/>
            <person name="Tomita M."/>
            <person name="Arakawa K."/>
        </authorList>
    </citation>
    <scope>NUCLEOTIDE SEQUENCE [LARGE SCALE GENOMIC DNA]</scope>
</reference>
<evidence type="ECO:0000313" key="4">
    <source>
        <dbReference type="EMBL" id="GBM03004.1"/>
    </source>
</evidence>